<evidence type="ECO:0000256" key="3">
    <source>
        <dbReference type="SAM" id="MobiDB-lite"/>
    </source>
</evidence>
<dbReference type="EMBL" id="JAUJYO010000006">
    <property type="protein sequence ID" value="KAK1314567.1"/>
    <property type="molecule type" value="Genomic_DNA"/>
</dbReference>
<reference evidence="4" key="1">
    <citation type="journal article" date="2023" name="Nat. Commun.">
        <title>Diploid and tetraploid genomes of Acorus and the evolution of monocots.</title>
        <authorList>
            <person name="Ma L."/>
            <person name="Liu K.W."/>
            <person name="Li Z."/>
            <person name="Hsiao Y.Y."/>
            <person name="Qi Y."/>
            <person name="Fu T."/>
            <person name="Tang G.D."/>
            <person name="Zhang D."/>
            <person name="Sun W.H."/>
            <person name="Liu D.K."/>
            <person name="Li Y."/>
            <person name="Chen G.Z."/>
            <person name="Liu X.D."/>
            <person name="Liao X.Y."/>
            <person name="Jiang Y.T."/>
            <person name="Yu X."/>
            <person name="Hao Y."/>
            <person name="Huang J."/>
            <person name="Zhao X.W."/>
            <person name="Ke S."/>
            <person name="Chen Y.Y."/>
            <person name="Wu W.L."/>
            <person name="Hsu J.L."/>
            <person name="Lin Y.F."/>
            <person name="Huang M.D."/>
            <person name="Li C.Y."/>
            <person name="Huang L."/>
            <person name="Wang Z.W."/>
            <person name="Zhao X."/>
            <person name="Zhong W.Y."/>
            <person name="Peng D.H."/>
            <person name="Ahmad S."/>
            <person name="Lan S."/>
            <person name="Zhang J.S."/>
            <person name="Tsai W.C."/>
            <person name="Van de Peer Y."/>
            <person name="Liu Z.J."/>
        </authorList>
    </citation>
    <scope>NUCLEOTIDE SEQUENCE</scope>
    <source>
        <strain evidence="4">CP</strain>
    </source>
</reference>
<dbReference type="PANTHER" id="PTHR31625">
    <property type="match status" value="1"/>
</dbReference>
<dbReference type="InterPro" id="IPR051504">
    <property type="entry name" value="Plant_metabolite_acyltrans"/>
</dbReference>
<sequence>MMVLLFFPTVVDPLNFPSIACKLKESLSKALKHFHPLSGRLSWSPDSKRFEIIYDAQSPSTTFIEAECEEDFGLLVKADVHDARVYEELAPPLNNDDKAMESWAEICRTGELEVVPLLYRSAVTEPDQLTRLYEGSPMASPSLRRSTEPMSPHSQGPLLIRKTFISKQSLIQALKERAATTSNSRVSSFVAVCAHAWVCSTKALRVPHTDTIFNFMVDCRNIIGNIYHLNPCYEKQSTTSDKPLQK</sequence>
<dbReference type="Proteomes" id="UP001180020">
    <property type="component" value="Unassembled WGS sequence"/>
</dbReference>
<evidence type="ECO:0000256" key="2">
    <source>
        <dbReference type="ARBA" id="ARBA00023315"/>
    </source>
</evidence>
<name>A0AAV9EMI8_ACOCL</name>
<evidence type="ECO:0000256" key="1">
    <source>
        <dbReference type="ARBA" id="ARBA00022679"/>
    </source>
</evidence>
<keyword evidence="2" id="KW-0012">Acyltransferase</keyword>
<proteinExistence type="predicted"/>
<dbReference type="InterPro" id="IPR023213">
    <property type="entry name" value="CAT-like_dom_sf"/>
</dbReference>
<dbReference type="AlphaFoldDB" id="A0AAV9EMI8"/>
<keyword evidence="5" id="KW-1185">Reference proteome</keyword>
<keyword evidence="1" id="KW-0808">Transferase</keyword>
<reference evidence="4" key="2">
    <citation type="submission" date="2023-06" db="EMBL/GenBank/DDBJ databases">
        <authorList>
            <person name="Ma L."/>
            <person name="Liu K.-W."/>
            <person name="Li Z."/>
            <person name="Hsiao Y.-Y."/>
            <person name="Qi Y."/>
            <person name="Fu T."/>
            <person name="Tang G."/>
            <person name="Zhang D."/>
            <person name="Sun W.-H."/>
            <person name="Liu D.-K."/>
            <person name="Li Y."/>
            <person name="Chen G.-Z."/>
            <person name="Liu X.-D."/>
            <person name="Liao X.-Y."/>
            <person name="Jiang Y.-T."/>
            <person name="Yu X."/>
            <person name="Hao Y."/>
            <person name="Huang J."/>
            <person name="Zhao X.-W."/>
            <person name="Ke S."/>
            <person name="Chen Y.-Y."/>
            <person name="Wu W.-L."/>
            <person name="Hsu J.-L."/>
            <person name="Lin Y.-F."/>
            <person name="Huang M.-D."/>
            <person name="Li C.-Y."/>
            <person name="Huang L."/>
            <person name="Wang Z.-W."/>
            <person name="Zhao X."/>
            <person name="Zhong W.-Y."/>
            <person name="Peng D.-H."/>
            <person name="Ahmad S."/>
            <person name="Lan S."/>
            <person name="Zhang J.-S."/>
            <person name="Tsai W.-C."/>
            <person name="Van De Peer Y."/>
            <person name="Liu Z.-J."/>
        </authorList>
    </citation>
    <scope>NUCLEOTIDE SEQUENCE</scope>
    <source>
        <strain evidence="4">CP</strain>
        <tissue evidence="4">Leaves</tissue>
    </source>
</reference>
<organism evidence="4 5">
    <name type="scientific">Acorus calamus</name>
    <name type="common">Sweet flag</name>
    <dbReference type="NCBI Taxonomy" id="4465"/>
    <lineage>
        <taxon>Eukaryota</taxon>
        <taxon>Viridiplantae</taxon>
        <taxon>Streptophyta</taxon>
        <taxon>Embryophyta</taxon>
        <taxon>Tracheophyta</taxon>
        <taxon>Spermatophyta</taxon>
        <taxon>Magnoliopsida</taxon>
        <taxon>Liliopsida</taxon>
        <taxon>Acoraceae</taxon>
        <taxon>Acorus</taxon>
    </lineage>
</organism>
<feature type="region of interest" description="Disordered" evidence="3">
    <location>
        <begin position="134"/>
        <end position="153"/>
    </location>
</feature>
<dbReference type="Pfam" id="PF02458">
    <property type="entry name" value="Transferase"/>
    <property type="match status" value="2"/>
</dbReference>
<accession>A0AAV9EMI8</accession>
<comment type="caution">
    <text evidence="4">The sequence shown here is derived from an EMBL/GenBank/DDBJ whole genome shotgun (WGS) entry which is preliminary data.</text>
</comment>
<dbReference type="GO" id="GO:0016747">
    <property type="term" value="F:acyltransferase activity, transferring groups other than amino-acyl groups"/>
    <property type="evidence" value="ECO:0007669"/>
    <property type="project" value="UniProtKB-ARBA"/>
</dbReference>
<gene>
    <name evidence="4" type="ORF">QJS10_CPA06g02053</name>
</gene>
<protein>
    <submittedName>
        <fullName evidence="4">Uncharacterized protein</fullName>
    </submittedName>
</protein>
<dbReference type="Gene3D" id="3.30.559.10">
    <property type="entry name" value="Chloramphenicol acetyltransferase-like domain"/>
    <property type="match status" value="2"/>
</dbReference>
<evidence type="ECO:0000313" key="4">
    <source>
        <dbReference type="EMBL" id="KAK1314567.1"/>
    </source>
</evidence>
<evidence type="ECO:0000313" key="5">
    <source>
        <dbReference type="Proteomes" id="UP001180020"/>
    </source>
</evidence>